<dbReference type="InterPro" id="IPR023346">
    <property type="entry name" value="Lysozyme-like_dom_sf"/>
</dbReference>
<dbReference type="Pfam" id="PF00912">
    <property type="entry name" value="Transgly"/>
    <property type="match status" value="1"/>
</dbReference>
<dbReference type="InterPro" id="IPR001264">
    <property type="entry name" value="Glyco_trans_51"/>
</dbReference>
<keyword evidence="8" id="KW-0808">Transferase</keyword>
<dbReference type="GO" id="GO:0008955">
    <property type="term" value="F:peptidoglycan glycosyltransferase activity"/>
    <property type="evidence" value="ECO:0007669"/>
    <property type="project" value="UniProtKB-EC"/>
</dbReference>
<keyword evidence="13" id="KW-0511">Multifunctional enzyme</keyword>
<name>A0A0G0JPC4_9BACT</name>
<dbReference type="EMBL" id="LBUU01000014">
    <property type="protein sequence ID" value="KKQ69423.1"/>
    <property type="molecule type" value="Genomic_DNA"/>
</dbReference>
<dbReference type="InterPro" id="IPR012338">
    <property type="entry name" value="Beta-lactam/transpept-like"/>
</dbReference>
<evidence type="ECO:0000256" key="16">
    <source>
        <dbReference type="ARBA" id="ARBA00049902"/>
    </source>
</evidence>
<dbReference type="GO" id="GO:0008658">
    <property type="term" value="F:penicillin binding"/>
    <property type="evidence" value="ECO:0007669"/>
    <property type="project" value="InterPro"/>
</dbReference>
<dbReference type="PANTHER" id="PTHR32282">
    <property type="entry name" value="BINDING PROTEIN TRANSPEPTIDASE, PUTATIVE-RELATED"/>
    <property type="match status" value="1"/>
</dbReference>
<evidence type="ECO:0000256" key="5">
    <source>
        <dbReference type="ARBA" id="ARBA00022645"/>
    </source>
</evidence>
<dbReference type="GO" id="GO:0030288">
    <property type="term" value="C:outer membrane-bounded periplasmic space"/>
    <property type="evidence" value="ECO:0007669"/>
    <property type="project" value="TreeGrafter"/>
</dbReference>
<evidence type="ECO:0000256" key="15">
    <source>
        <dbReference type="ARBA" id="ARBA00034000"/>
    </source>
</evidence>
<dbReference type="Proteomes" id="UP000034022">
    <property type="component" value="Unassembled WGS sequence"/>
</dbReference>
<dbReference type="GO" id="GO:0005886">
    <property type="term" value="C:plasma membrane"/>
    <property type="evidence" value="ECO:0007669"/>
    <property type="project" value="UniProtKB-SubCell"/>
</dbReference>
<keyword evidence="9" id="KW-0378">Hydrolase</keyword>
<dbReference type="GO" id="GO:0008360">
    <property type="term" value="P:regulation of cell shape"/>
    <property type="evidence" value="ECO:0007669"/>
    <property type="project" value="UniProtKB-KW"/>
</dbReference>
<dbReference type="SUPFAM" id="SSF56601">
    <property type="entry name" value="beta-lactamase/transpeptidase-like"/>
    <property type="match status" value="1"/>
</dbReference>
<comment type="catalytic activity">
    <reaction evidence="15">
        <text>Preferential cleavage: (Ac)2-L-Lys-D-Ala-|-D-Ala. Also transpeptidation of peptidyl-alanyl moieties that are N-acyl substituents of D-alanine.</text>
        <dbReference type="EC" id="3.4.16.4"/>
    </reaction>
</comment>
<keyword evidence="7" id="KW-0328">Glycosyltransferase</keyword>
<evidence type="ECO:0000256" key="4">
    <source>
        <dbReference type="ARBA" id="ARBA00022475"/>
    </source>
</evidence>
<keyword evidence="11" id="KW-0573">Peptidoglycan synthesis</keyword>
<keyword evidence="14" id="KW-0961">Cell wall biogenesis/degradation</keyword>
<dbReference type="GO" id="GO:0006508">
    <property type="term" value="P:proteolysis"/>
    <property type="evidence" value="ECO:0007669"/>
    <property type="project" value="UniProtKB-KW"/>
</dbReference>
<dbReference type="NCBIfam" id="TIGR02074">
    <property type="entry name" value="PBP_1a_fam"/>
    <property type="match status" value="1"/>
</dbReference>
<dbReference type="Gene3D" id="3.40.710.10">
    <property type="entry name" value="DD-peptidase/beta-lactamase superfamily"/>
    <property type="match status" value="1"/>
</dbReference>
<evidence type="ECO:0000259" key="17">
    <source>
        <dbReference type="Pfam" id="PF00905"/>
    </source>
</evidence>
<evidence type="ECO:0000256" key="8">
    <source>
        <dbReference type="ARBA" id="ARBA00022679"/>
    </source>
</evidence>
<evidence type="ECO:0000259" key="18">
    <source>
        <dbReference type="Pfam" id="PF00912"/>
    </source>
</evidence>
<dbReference type="InterPro" id="IPR036950">
    <property type="entry name" value="PBP_transglycosylase"/>
</dbReference>
<comment type="caution">
    <text evidence="19">The sequence shown here is derived from an EMBL/GenBank/DDBJ whole genome shotgun (WGS) entry which is preliminary data.</text>
</comment>
<reference evidence="19 20" key="1">
    <citation type="journal article" date="2015" name="Nature">
        <title>rRNA introns, odd ribosomes, and small enigmatic genomes across a large radiation of phyla.</title>
        <authorList>
            <person name="Brown C.T."/>
            <person name="Hug L.A."/>
            <person name="Thomas B.C."/>
            <person name="Sharon I."/>
            <person name="Castelle C.J."/>
            <person name="Singh A."/>
            <person name="Wilkins M.J."/>
            <person name="Williams K.H."/>
            <person name="Banfield J.F."/>
        </authorList>
    </citation>
    <scope>NUCLEOTIDE SEQUENCE [LARGE SCALE GENOMIC DNA]</scope>
</reference>
<dbReference type="PANTHER" id="PTHR32282:SF11">
    <property type="entry name" value="PENICILLIN-BINDING PROTEIN 1B"/>
    <property type="match status" value="1"/>
</dbReference>
<evidence type="ECO:0000256" key="13">
    <source>
        <dbReference type="ARBA" id="ARBA00023268"/>
    </source>
</evidence>
<evidence type="ECO:0000256" key="9">
    <source>
        <dbReference type="ARBA" id="ARBA00022801"/>
    </source>
</evidence>
<dbReference type="Pfam" id="PF00905">
    <property type="entry name" value="Transpeptidase"/>
    <property type="match status" value="1"/>
</dbReference>
<keyword evidence="6" id="KW-0645">Protease</keyword>
<evidence type="ECO:0000256" key="6">
    <source>
        <dbReference type="ARBA" id="ARBA00022670"/>
    </source>
</evidence>
<evidence type="ECO:0000256" key="10">
    <source>
        <dbReference type="ARBA" id="ARBA00022960"/>
    </source>
</evidence>
<evidence type="ECO:0000256" key="12">
    <source>
        <dbReference type="ARBA" id="ARBA00023136"/>
    </source>
</evidence>
<dbReference type="GO" id="GO:0009002">
    <property type="term" value="F:serine-type D-Ala-D-Ala carboxypeptidase activity"/>
    <property type="evidence" value="ECO:0007669"/>
    <property type="project" value="UniProtKB-EC"/>
</dbReference>
<feature type="domain" description="Glycosyl transferase family 51" evidence="18">
    <location>
        <begin position="75"/>
        <end position="250"/>
    </location>
</feature>
<dbReference type="GO" id="GO:0009252">
    <property type="term" value="P:peptidoglycan biosynthetic process"/>
    <property type="evidence" value="ECO:0007669"/>
    <property type="project" value="UniProtKB-KW"/>
</dbReference>
<keyword evidence="5" id="KW-0121">Carboxypeptidase</keyword>
<proteinExistence type="inferred from homology"/>
<dbReference type="Gene3D" id="1.10.3810.10">
    <property type="entry name" value="Biosynthetic peptidoglycan transglycosylase-like"/>
    <property type="match status" value="1"/>
</dbReference>
<dbReference type="FunFam" id="1.10.3810.10:FF:000001">
    <property type="entry name" value="Penicillin-binding protein 1A"/>
    <property type="match status" value="1"/>
</dbReference>
<dbReference type="PATRIC" id="fig|1618638.3.peg.1231"/>
<dbReference type="AlphaFoldDB" id="A0A0G0JPC4"/>
<dbReference type="SUPFAM" id="SSF53955">
    <property type="entry name" value="Lysozyme-like"/>
    <property type="match status" value="1"/>
</dbReference>
<dbReference type="InterPro" id="IPR050396">
    <property type="entry name" value="Glycosyltr_51/Transpeptidase"/>
</dbReference>
<protein>
    <submittedName>
        <fullName evidence="19">Penicillin-binding protein, 1A family</fullName>
    </submittedName>
</protein>
<comment type="similarity">
    <text evidence="3">In the N-terminal section; belongs to the glycosyltransferase 51 family.</text>
</comment>
<keyword evidence="12" id="KW-0472">Membrane</keyword>
<accession>A0A0G0JPC4</accession>
<comment type="similarity">
    <text evidence="2">In the C-terminal section; belongs to the transpeptidase family.</text>
</comment>
<evidence type="ECO:0000313" key="19">
    <source>
        <dbReference type="EMBL" id="KKQ69423.1"/>
    </source>
</evidence>
<gene>
    <name evidence="19" type="ORF">US91_C0014G0014</name>
</gene>
<comment type="catalytic activity">
    <reaction evidence="16">
        <text>[GlcNAc-(1-&gt;4)-Mur2Ac(oyl-L-Ala-gamma-D-Glu-L-Lys-D-Ala-D-Ala)](n)-di-trans,octa-cis-undecaprenyl diphosphate + beta-D-GlcNAc-(1-&gt;4)-Mur2Ac(oyl-L-Ala-gamma-D-Glu-L-Lys-D-Ala-D-Ala)-di-trans,octa-cis-undecaprenyl diphosphate = [GlcNAc-(1-&gt;4)-Mur2Ac(oyl-L-Ala-gamma-D-Glu-L-Lys-D-Ala-D-Ala)](n+1)-di-trans,octa-cis-undecaprenyl diphosphate + di-trans,octa-cis-undecaprenyl diphosphate + H(+)</text>
        <dbReference type="Rhea" id="RHEA:23708"/>
        <dbReference type="Rhea" id="RHEA-COMP:9602"/>
        <dbReference type="Rhea" id="RHEA-COMP:9603"/>
        <dbReference type="ChEBI" id="CHEBI:15378"/>
        <dbReference type="ChEBI" id="CHEBI:58405"/>
        <dbReference type="ChEBI" id="CHEBI:60033"/>
        <dbReference type="ChEBI" id="CHEBI:78435"/>
        <dbReference type="EC" id="2.4.99.28"/>
    </reaction>
</comment>
<keyword evidence="4" id="KW-1003">Cell membrane</keyword>
<evidence type="ECO:0000256" key="2">
    <source>
        <dbReference type="ARBA" id="ARBA00007090"/>
    </source>
</evidence>
<evidence type="ECO:0000256" key="7">
    <source>
        <dbReference type="ARBA" id="ARBA00022676"/>
    </source>
</evidence>
<dbReference type="GO" id="GO:0071555">
    <property type="term" value="P:cell wall organization"/>
    <property type="evidence" value="ECO:0007669"/>
    <property type="project" value="UniProtKB-KW"/>
</dbReference>
<comment type="subcellular location">
    <subcellularLocation>
        <location evidence="1">Cell membrane</location>
    </subcellularLocation>
</comment>
<evidence type="ECO:0000256" key="1">
    <source>
        <dbReference type="ARBA" id="ARBA00004236"/>
    </source>
</evidence>
<evidence type="ECO:0000256" key="11">
    <source>
        <dbReference type="ARBA" id="ARBA00022984"/>
    </source>
</evidence>
<evidence type="ECO:0000256" key="14">
    <source>
        <dbReference type="ARBA" id="ARBA00023316"/>
    </source>
</evidence>
<organism evidence="19 20">
    <name type="scientific">Candidatus Falkowbacteria bacterium GW2011_GWE1_38_31</name>
    <dbReference type="NCBI Taxonomy" id="1618638"/>
    <lineage>
        <taxon>Bacteria</taxon>
        <taxon>Candidatus Falkowiibacteriota</taxon>
    </lineage>
</organism>
<sequence>MQLSFFVFEAMPKNKKRLILNILLAALFFFILTGGSLYICAAEIYYSVLADLPEPTPEAMASLPESSRIYDRYGELLYEVHGDVKRRFVPLSEIPKALQDATIAIEDKNFYKHGGFDVLSIARAYYKNLKNQEIKQGASTITQQLARIIFLKRDRVYSRKIKELILAIQIEKRYSKDEILEMYLNNIPYGANAYGVAAASEIYYGKQVRELDFMECAYLAALPKAPSNYSPFGANQNALEQRARDVILAMHKTGFLLDYEKNYYLGQAKSEFTPAPVLIKAPHFVFYILEEIADKYGEAFVREGGLDIYTSLDLSWQKQAEEIVNEWGMINEKKYRADNAALVALDPQNGQIMAMVGSRDYFRPHDGNFNAATSPRQPGSSFKPYVYATAIANGLMPNSLLFDSRTNFAFANYGVDYIPRNYSGKHYGLVTVRKALAGSLNVPAVKVLVGVGIDRVIDLAEDLGITSLGNRKRFGPSLALGGGEVKLLEHTAGLAVFGNEGKRLPFAPILKITDKSKNTLYEWQPSKADQVVAPDVAFWINDILSDTQARQYIFGQNNKLKISDRQVAAKTGTSQDFRDAWTLGYTPNLAVGVWVGNSDNSSMKNGADGSVVAAPIWHDFMEKTLANLPKTQFKRPADLIDPPPAKYPERLVGEKPAVATKDFAALKSVLE</sequence>
<keyword evidence="10" id="KW-0133">Cell shape</keyword>
<feature type="domain" description="Penicillin-binding protein transpeptidase" evidence="17">
    <location>
        <begin position="341"/>
        <end position="622"/>
    </location>
</feature>
<evidence type="ECO:0000256" key="3">
    <source>
        <dbReference type="ARBA" id="ARBA00007739"/>
    </source>
</evidence>
<evidence type="ECO:0000313" key="20">
    <source>
        <dbReference type="Proteomes" id="UP000034022"/>
    </source>
</evidence>
<dbReference type="InterPro" id="IPR001460">
    <property type="entry name" value="PCN-bd_Tpept"/>
</dbReference>